<dbReference type="KEGG" id="pan:PODANSg1608"/>
<dbReference type="AlphaFoldDB" id="B2AKP0"/>
<dbReference type="PROSITE" id="PS50048">
    <property type="entry name" value="ZN2_CY6_FUNGAL_2"/>
    <property type="match status" value="1"/>
</dbReference>
<evidence type="ECO:0000259" key="3">
    <source>
        <dbReference type="PROSITE" id="PS50048"/>
    </source>
</evidence>
<evidence type="ECO:0000313" key="4">
    <source>
        <dbReference type="EMBL" id="CAP64493.1"/>
    </source>
</evidence>
<sequence length="518" mass="57250">MSNSSNPNPSSSSSSSSLLTPSPSSPAGTPTPFGSNVPTPHGGQNVPPQPPAPVPTIVTHRQQQPPVGLTYTGRRTHKKSRTGCAICKARKIKCDERHPSCLNCISHGVECPFLTAPPGTATPVTLGIPNRTSGARHAAKTATRASRSPSSPSGPYPHSQSVESDVLPLLELELLHNFTSRTYLTLASDAGVREFWRVDVVDAALKCDFIMRAVLAISSLHLAYHQESSERRDFYTAQGMVLHQKASREAMKYLSDDGQHHLLRVDKDAAARLFLFSMLTIYFGRSCSSGSVGRLFVLTWSTALASPRRPHSEGGSFFINETSSFPEWTFLVTGAKSLSSVLGPRGHETMLAPFLAYGGQRWRTHRAKMQESQMGEAWGPLSALRQNILGSMQKQEGQEGAQERLATYIHALDELELSLVIITREQNGEGAEEEKDVLDAMLWLWEVSDSLVPLLKIPTPEAVAIFAHFCILWKHHERTWWLQGWGDHLVERAHEILDEEHREWIEWPLRVVGLGLGR</sequence>
<dbReference type="Proteomes" id="UP000001197">
    <property type="component" value="Chromosome 5"/>
</dbReference>
<organism evidence="4">
    <name type="scientific">Podospora anserina (strain S / ATCC MYA-4624 / DSM 980 / FGSC 10383)</name>
    <name type="common">Pleurage anserina</name>
    <dbReference type="NCBI Taxonomy" id="515849"/>
    <lineage>
        <taxon>Eukaryota</taxon>
        <taxon>Fungi</taxon>
        <taxon>Dikarya</taxon>
        <taxon>Ascomycota</taxon>
        <taxon>Pezizomycotina</taxon>
        <taxon>Sordariomycetes</taxon>
        <taxon>Sordariomycetidae</taxon>
        <taxon>Sordariales</taxon>
        <taxon>Podosporaceae</taxon>
        <taxon>Podospora</taxon>
        <taxon>Podospora anserina</taxon>
    </lineage>
</organism>
<dbReference type="HOGENOM" id="CLU_514813_0_0_1"/>
<evidence type="ECO:0000313" key="6">
    <source>
        <dbReference type="Proteomes" id="UP000001197"/>
    </source>
</evidence>
<dbReference type="Pfam" id="PF00172">
    <property type="entry name" value="Zn_clus"/>
    <property type="match status" value="1"/>
</dbReference>
<dbReference type="PANTHER" id="PTHR47657">
    <property type="entry name" value="STEROL REGULATORY ELEMENT-BINDING PROTEIN ECM22"/>
    <property type="match status" value="1"/>
</dbReference>
<dbReference type="GO" id="GO:0008270">
    <property type="term" value="F:zinc ion binding"/>
    <property type="evidence" value="ECO:0007669"/>
    <property type="project" value="InterPro"/>
</dbReference>
<dbReference type="EMBL" id="FO904940">
    <property type="protein sequence ID" value="CDP29890.1"/>
    <property type="molecule type" value="Genomic_DNA"/>
</dbReference>
<evidence type="ECO:0000313" key="5">
    <source>
        <dbReference type="EMBL" id="CDP29890.1"/>
    </source>
</evidence>
<dbReference type="Pfam" id="PF11951">
    <property type="entry name" value="Fungal_trans_2"/>
    <property type="match status" value="1"/>
</dbReference>
<dbReference type="SMART" id="SM00066">
    <property type="entry name" value="GAL4"/>
    <property type="match status" value="1"/>
</dbReference>
<dbReference type="GeneID" id="6188735"/>
<feature type="domain" description="Zn(2)-C6 fungal-type" evidence="3">
    <location>
        <begin position="83"/>
        <end position="113"/>
    </location>
</feature>
<accession>B2AKP0</accession>
<dbReference type="GO" id="GO:0000981">
    <property type="term" value="F:DNA-binding transcription factor activity, RNA polymerase II-specific"/>
    <property type="evidence" value="ECO:0007669"/>
    <property type="project" value="InterPro"/>
</dbReference>
<feature type="compositionally biased region" description="Low complexity" evidence="2">
    <location>
        <begin position="146"/>
        <end position="161"/>
    </location>
</feature>
<reference evidence="4 6" key="1">
    <citation type="journal article" date="2008" name="Genome Biol.">
        <title>The genome sequence of the model ascomycete fungus Podospora anserina.</title>
        <authorList>
            <person name="Espagne E."/>
            <person name="Lespinet O."/>
            <person name="Malagnac F."/>
            <person name="Da Silva C."/>
            <person name="Jaillon O."/>
            <person name="Porcel B.M."/>
            <person name="Couloux A."/>
            <person name="Aury J.-M."/>
            <person name="Segurens B."/>
            <person name="Poulain J."/>
            <person name="Anthouard V."/>
            <person name="Grossetete S."/>
            <person name="Khalili H."/>
            <person name="Coppin E."/>
            <person name="Dequard-Chablat M."/>
            <person name="Picard M."/>
            <person name="Contamine V."/>
            <person name="Arnaise S."/>
            <person name="Bourdais A."/>
            <person name="Berteaux-Lecellier V."/>
            <person name="Gautheret D."/>
            <person name="de Vries R.P."/>
            <person name="Battaglia E."/>
            <person name="Coutinho P.M."/>
            <person name="Danchin E.G.J."/>
            <person name="Henrissat B."/>
            <person name="El Khoury R."/>
            <person name="Sainsard-Chanet A."/>
            <person name="Boivin A."/>
            <person name="Pinan-Lucarre B."/>
            <person name="Sellem C.H."/>
            <person name="Debuchy R."/>
            <person name="Wincker P."/>
            <person name="Weissenbach J."/>
            <person name="Silar P."/>
        </authorList>
    </citation>
    <scope>NUCLEOTIDE SEQUENCE [LARGE SCALE GENOMIC DNA]</scope>
    <source>
        <strain evidence="6">S / ATCC MYA-4624 / DSM 980 / FGSC 10383</strain>
        <strain evidence="4">S mat+</strain>
    </source>
</reference>
<proteinExistence type="predicted"/>
<feature type="compositionally biased region" description="Low complexity" evidence="2">
    <location>
        <begin position="1"/>
        <end position="26"/>
    </location>
</feature>
<dbReference type="VEuPathDB" id="FungiDB:PODANS_5_7810"/>
<reference evidence="6" key="3">
    <citation type="journal article" date="2014" name="Genetics">
        <title>Maintaining two mating types: Structure of the mating type locus and its role in heterokaryosis in Podospora anserina.</title>
        <authorList>
            <person name="Grognet P."/>
            <person name="Bidard F."/>
            <person name="Kuchly C."/>
            <person name="Tong L.C.H."/>
            <person name="Coppin E."/>
            <person name="Benkhali J.A."/>
            <person name="Couloux A."/>
            <person name="Wincker P."/>
            <person name="Debuchy R."/>
            <person name="Silar P."/>
        </authorList>
    </citation>
    <scope>GENOME REANNOTATION</scope>
    <source>
        <strain evidence="6">S / ATCC MYA-4624 / DSM 980 / FGSC 10383</strain>
    </source>
</reference>
<keyword evidence="6" id="KW-1185">Reference proteome</keyword>
<dbReference type="InterPro" id="IPR036864">
    <property type="entry name" value="Zn2-C6_fun-type_DNA-bd_sf"/>
</dbReference>
<dbReference type="InterPro" id="IPR052400">
    <property type="entry name" value="Zn2-C6_fungal_TF"/>
</dbReference>
<feature type="region of interest" description="Disordered" evidence="2">
    <location>
        <begin position="129"/>
        <end position="161"/>
    </location>
</feature>
<dbReference type="RefSeq" id="XP_001904586.1">
    <property type="nucleotide sequence ID" value="XM_001904551.1"/>
</dbReference>
<dbReference type="PANTHER" id="PTHR47657:SF7">
    <property type="entry name" value="STEROL REGULATORY ELEMENT-BINDING PROTEIN ECM22"/>
    <property type="match status" value="1"/>
</dbReference>
<feature type="region of interest" description="Disordered" evidence="2">
    <location>
        <begin position="1"/>
        <end position="74"/>
    </location>
</feature>
<evidence type="ECO:0000256" key="2">
    <source>
        <dbReference type="SAM" id="MobiDB-lite"/>
    </source>
</evidence>
<reference evidence="4" key="2">
    <citation type="submission" date="2008-07" db="EMBL/GenBank/DDBJ databases">
        <authorList>
            <person name="Genoscope - CEA"/>
        </authorList>
    </citation>
    <scope>NUCLEOTIDE SEQUENCE</scope>
    <source>
        <strain evidence="4">S mat+</strain>
    </source>
</reference>
<evidence type="ECO:0000256" key="1">
    <source>
        <dbReference type="ARBA" id="ARBA00023242"/>
    </source>
</evidence>
<name>B2AKP0_PODAN</name>
<dbReference type="EMBL" id="CU633865">
    <property type="protein sequence ID" value="CAP64493.1"/>
    <property type="molecule type" value="Genomic_DNA"/>
</dbReference>
<protein>
    <submittedName>
        <fullName evidence="4">Podospora anserina S mat+ genomic DNA chromosome 5, supercontig 9</fullName>
    </submittedName>
    <submittedName>
        <fullName evidence="5">Transcription factor</fullName>
    </submittedName>
</protein>
<dbReference type="InterPro" id="IPR021858">
    <property type="entry name" value="Fun_TF"/>
</dbReference>
<reference evidence="5" key="4">
    <citation type="submission" date="2015-04" db="EMBL/GenBank/DDBJ databases">
        <title>Maintaining two mating types: Structure of the mating type locus and its role in heterokaryosis in Podospora anserina.</title>
        <authorList>
            <person name="Grognet P."/>
            <person name="Bidard F."/>
            <person name="Kuchly C."/>
            <person name="Chan Ho Tong L."/>
            <person name="Coppin E."/>
            <person name="Ait Benkhali J."/>
            <person name="Couloux A."/>
            <person name="Wincker P."/>
            <person name="Debuchy R."/>
            <person name="Silar P."/>
        </authorList>
    </citation>
    <scope>NUCLEOTIDE SEQUENCE</scope>
</reference>
<dbReference type="CDD" id="cd00067">
    <property type="entry name" value="GAL4"/>
    <property type="match status" value="1"/>
</dbReference>
<dbReference type="Gene3D" id="4.10.240.10">
    <property type="entry name" value="Zn(2)-C6 fungal-type DNA-binding domain"/>
    <property type="match status" value="1"/>
</dbReference>
<dbReference type="PROSITE" id="PS00463">
    <property type="entry name" value="ZN2_CY6_FUNGAL_1"/>
    <property type="match status" value="1"/>
</dbReference>
<dbReference type="SUPFAM" id="SSF57701">
    <property type="entry name" value="Zn2/Cys6 DNA-binding domain"/>
    <property type="match status" value="1"/>
</dbReference>
<dbReference type="InterPro" id="IPR001138">
    <property type="entry name" value="Zn2Cys6_DnaBD"/>
</dbReference>
<keyword evidence="1" id="KW-0539">Nucleus</keyword>
<dbReference type="eggNOG" id="ENOG502SJ6A">
    <property type="taxonomic scope" value="Eukaryota"/>
</dbReference>
<dbReference type="OrthoDB" id="416217at2759"/>
<gene>
    <name evidence="4" type="ORF">PODANS_5_7810</name>
</gene>